<sequence length="87" mass="9393">MGEPWGDATSGCMSCTYESRAKVFFFDKCIALYALVLSVSNTVTSTDVVLVPVARRSRTNACTMATDALNAGYWSHAMSCWTAGLPQ</sequence>
<dbReference type="GeneID" id="20809050"/>
<dbReference type="AlphaFoldDB" id="W4GLQ3"/>
<reference evidence="1" key="1">
    <citation type="submission" date="2013-12" db="EMBL/GenBank/DDBJ databases">
        <title>The Genome Sequence of Aphanomyces astaci APO3.</title>
        <authorList>
            <consortium name="The Broad Institute Genomics Platform"/>
            <person name="Russ C."/>
            <person name="Tyler B."/>
            <person name="van West P."/>
            <person name="Dieguez-Uribeondo J."/>
            <person name="Young S.K."/>
            <person name="Zeng Q."/>
            <person name="Gargeya S."/>
            <person name="Fitzgerald M."/>
            <person name="Abouelleil A."/>
            <person name="Alvarado L."/>
            <person name="Chapman S.B."/>
            <person name="Gainer-Dewar J."/>
            <person name="Goldberg J."/>
            <person name="Griggs A."/>
            <person name="Gujja S."/>
            <person name="Hansen M."/>
            <person name="Howarth C."/>
            <person name="Imamovic A."/>
            <person name="Ireland A."/>
            <person name="Larimer J."/>
            <person name="McCowan C."/>
            <person name="Murphy C."/>
            <person name="Pearson M."/>
            <person name="Poon T.W."/>
            <person name="Priest M."/>
            <person name="Roberts A."/>
            <person name="Saif S."/>
            <person name="Shea T."/>
            <person name="Sykes S."/>
            <person name="Wortman J."/>
            <person name="Nusbaum C."/>
            <person name="Birren B."/>
        </authorList>
    </citation>
    <scope>NUCLEOTIDE SEQUENCE [LARGE SCALE GENOMIC DNA]</scope>
    <source>
        <strain evidence="1">APO3</strain>
    </source>
</reference>
<dbReference type="VEuPathDB" id="FungiDB:H257_07054"/>
<proteinExistence type="predicted"/>
<dbReference type="RefSeq" id="XP_009830774.1">
    <property type="nucleotide sequence ID" value="XM_009832472.1"/>
</dbReference>
<dbReference type="EMBL" id="KI913127">
    <property type="protein sequence ID" value="ETV79838.1"/>
    <property type="molecule type" value="Genomic_DNA"/>
</dbReference>
<gene>
    <name evidence="1" type="ORF">H257_07054</name>
</gene>
<protein>
    <submittedName>
        <fullName evidence="1">Uncharacterized protein</fullName>
    </submittedName>
</protein>
<accession>W4GLQ3</accession>
<evidence type="ECO:0000313" key="1">
    <source>
        <dbReference type="EMBL" id="ETV79838.1"/>
    </source>
</evidence>
<name>W4GLQ3_APHAT</name>
<organism evidence="1">
    <name type="scientific">Aphanomyces astaci</name>
    <name type="common">Crayfish plague agent</name>
    <dbReference type="NCBI Taxonomy" id="112090"/>
    <lineage>
        <taxon>Eukaryota</taxon>
        <taxon>Sar</taxon>
        <taxon>Stramenopiles</taxon>
        <taxon>Oomycota</taxon>
        <taxon>Saprolegniomycetes</taxon>
        <taxon>Saprolegniales</taxon>
        <taxon>Verrucalvaceae</taxon>
        <taxon>Aphanomyces</taxon>
    </lineage>
</organism>